<accession>A0A4Y5MYR5</accession>
<evidence type="ECO:0000313" key="1">
    <source>
        <dbReference type="EMBL" id="QCW07616.1"/>
    </source>
</evidence>
<dbReference type="Proteomes" id="UP000306022">
    <property type="component" value="Segment"/>
</dbReference>
<proteinExistence type="predicted"/>
<protein>
    <submittedName>
        <fullName evidence="1">Uncharacterized protein</fullName>
    </submittedName>
</protein>
<dbReference type="EMBL" id="MK779875">
    <property type="protein sequence ID" value="QCW07616.1"/>
    <property type="molecule type" value="Genomic_DNA"/>
</dbReference>
<dbReference type="RefSeq" id="YP_010082108.1">
    <property type="nucleotide sequence ID" value="NC_055027.1"/>
</dbReference>
<keyword evidence="2" id="KW-1185">Reference proteome</keyword>
<dbReference type="KEGG" id="vg:65071108"/>
<sequence length="283" mass="32904">MKYIFVQPALGRFAWELRTAIKSLQDLGVQDSDIVILFSNLDQNVINEFSKYDIHVYDDYREDKTYIPGIRPYLWWKYMEEIRTSNDVYVYLDSDTVILDLEAFNVPVTNSIWYCSDTIGYIGYDYLTSVTNADNVINAMSKTTGVSIDWIKSIQDNSGGAQWVIKNPTVEYWRDVYYTSVNLYNTLLGYNSSIQKWTAEMWAQLWLLSKYNIKPCVSKKLDFAWSTDNELKDKYIVHNAGVDAGQGLFFKGQYQNTPPLSHLYQNTGKVSDIYVEHVRKANY</sequence>
<evidence type="ECO:0000313" key="2">
    <source>
        <dbReference type="Proteomes" id="UP000306022"/>
    </source>
</evidence>
<dbReference type="GeneID" id="65071108"/>
<reference evidence="1 2" key="1">
    <citation type="submission" date="2019-04" db="EMBL/GenBank/DDBJ databases">
        <authorList>
            <person name="de Jong A."/>
        </authorList>
    </citation>
    <scope>NUCLEOTIDE SEQUENCE [LARGE SCALE GENOMIC DNA]</scope>
</reference>
<organism evidence="1 2">
    <name type="scientific">Lactococcus phage CHPC971</name>
    <dbReference type="NCBI Taxonomy" id="2575255"/>
    <lineage>
        <taxon>Viruses</taxon>
        <taxon>Duplodnaviria</taxon>
        <taxon>Heunggongvirae</taxon>
        <taxon>Uroviricota</taxon>
        <taxon>Caudoviricetes</taxon>
        <taxon>Fremauxvirus</taxon>
        <taxon>Fremauxvirus CHPC971</taxon>
    </lineage>
</organism>
<name>A0A4Y5MYR5_9CAUD</name>